<dbReference type="Proteomes" id="UP000656244">
    <property type="component" value="Unassembled WGS sequence"/>
</dbReference>
<evidence type="ECO:0000259" key="7">
    <source>
        <dbReference type="Pfam" id="PF00884"/>
    </source>
</evidence>
<accession>A0A923KLV9</accession>
<keyword evidence="4 10" id="KW-0378">Hydrolase</keyword>
<evidence type="ECO:0000256" key="3">
    <source>
        <dbReference type="ARBA" id="ARBA00022737"/>
    </source>
</evidence>
<feature type="chain" id="PRO_5037990470" evidence="6">
    <location>
        <begin position="22"/>
        <end position="996"/>
    </location>
</feature>
<keyword evidence="3" id="KW-0677">Repeat</keyword>
<dbReference type="PANTHER" id="PTHR42693">
    <property type="entry name" value="ARYLSULFATASE FAMILY MEMBER"/>
    <property type="match status" value="1"/>
</dbReference>
<dbReference type="PROSITE" id="PS51257">
    <property type="entry name" value="PROKAR_LIPOPROTEIN"/>
    <property type="match status" value="1"/>
</dbReference>
<dbReference type="SUPFAM" id="SSF141072">
    <property type="entry name" value="CalX-like"/>
    <property type="match status" value="1"/>
</dbReference>
<evidence type="ECO:0000256" key="6">
    <source>
        <dbReference type="SAM" id="SignalP"/>
    </source>
</evidence>
<keyword evidence="5" id="KW-0106">Calcium</keyword>
<evidence type="ECO:0000256" key="2">
    <source>
        <dbReference type="ARBA" id="ARBA00022729"/>
    </source>
</evidence>
<dbReference type="InterPro" id="IPR026444">
    <property type="entry name" value="Secre_tail"/>
</dbReference>
<dbReference type="Gene3D" id="2.60.40.2030">
    <property type="match status" value="1"/>
</dbReference>
<dbReference type="Gene3D" id="3.40.720.10">
    <property type="entry name" value="Alkaline Phosphatase, subunit A"/>
    <property type="match status" value="1"/>
</dbReference>
<keyword evidence="2 6" id="KW-0732">Signal</keyword>
<keyword evidence="11" id="KW-1185">Reference proteome</keyword>
<dbReference type="EMBL" id="JACNMF010000004">
    <property type="protein sequence ID" value="MBC3759203.1"/>
    <property type="molecule type" value="Genomic_DNA"/>
</dbReference>
<proteinExistence type="inferred from homology"/>
<organism evidence="10 11">
    <name type="scientific">Hyunsoonleella aquatilis</name>
    <dbReference type="NCBI Taxonomy" id="2762758"/>
    <lineage>
        <taxon>Bacteria</taxon>
        <taxon>Pseudomonadati</taxon>
        <taxon>Bacteroidota</taxon>
        <taxon>Flavobacteriia</taxon>
        <taxon>Flavobacteriales</taxon>
        <taxon>Flavobacteriaceae</taxon>
    </lineage>
</organism>
<comment type="similarity">
    <text evidence="1">Belongs to the sulfatase family.</text>
</comment>
<sequence>MRNYTFNIVFIAIFACFITNAFGQTENTKPNIILIFADDLGYTDVGFNRPANFPEEYGVIPTPELDALASNGVIAQNAHVAHPFCGPSRAALLTGVYPHRICAQYNLMNSVADPNGVTTNEKFFSKVLQENNYNTAAIGKWHVGVSNDFIPNNRGFDYFFGMLGGGHQYFESDYEAQWYNSGGTVTNEYRVPLLRNQTYVTANEFDNDEYLTDILTEEAVDYIDSLSTAGSTDPFFMYLAYNAPHTPLQAPQSKIDAFDAANGDGTPGSTFSSVVANSPDILNANIPGSWTGTDEEYRATLVEDRLVYATMVSIMDEGIGLVVDALTANGILNNTLIVFMSDNGGKLRQAGAVNYPLTQGKGSVDEGGHRVPMFMHWPDELSAGQTYDHLISSIDLYPTFLDLAGAPVPAGKLLEGKAVMNKVVANQDARPGENMYVMRPQLGFHNGAIMKGDYKIVKKGNNNTTAGFKLYNIMTDPGETTDIRGTEPNAETLIDGMLTEGVAWVSEFQDVKPCFYDNDGDGSGHPHSFLWNDGTLPNYDGFFGMPLITDPELISVTGETDAVEGQTDGVFTMSLPTGILADSDITVTYTVSGEATNGTDYTMLSGTLTILEGTNGTDIIIVASEDGMAEGTETVVIQLVSTSFGSINTTPAQINISDVTLPTTLTTGDVAIVGYKADAGNVAELAFVILKDINPGTSITMSNRSWKDDGSFNLGGGGSPYAIDDVFSWTATSTHNAGTIFKLERSGIVTTVINNVETAVGNTVQTFGTDGDWDLSPAGDSVLMYSGATDTHPSDNSNLWLTGLNTNGVENASIQNAGWAVGGGNAYCELPAALVGFDIDVTGGDVSNPYDQNFGVYTGNASGDPATVRASVNNYTNWILNESNAYFLWNNSDTVDSDAGDIFLGQVTLSSNDANAIDLGLRLFPNPTRDYFNVKLNGNIQSANVELLSLTGKVLRTLNTKQNQSFKMDVSDLPSGIYLIKVSSDSSSQIGKIVKL</sequence>
<dbReference type="Pfam" id="PF00884">
    <property type="entry name" value="Sulfatase"/>
    <property type="match status" value="1"/>
</dbReference>
<dbReference type="InterPro" id="IPR017850">
    <property type="entry name" value="Alkaline_phosphatase_core_sf"/>
</dbReference>
<dbReference type="InterPro" id="IPR000917">
    <property type="entry name" value="Sulfatase_N"/>
</dbReference>
<dbReference type="GO" id="GO:0016020">
    <property type="term" value="C:membrane"/>
    <property type="evidence" value="ECO:0007669"/>
    <property type="project" value="InterPro"/>
</dbReference>
<dbReference type="AlphaFoldDB" id="A0A923KLV9"/>
<evidence type="ECO:0000259" key="8">
    <source>
        <dbReference type="Pfam" id="PF03160"/>
    </source>
</evidence>
<dbReference type="SUPFAM" id="SSF53649">
    <property type="entry name" value="Alkaline phosphatase-like"/>
    <property type="match status" value="1"/>
</dbReference>
<dbReference type="GO" id="GO:0004065">
    <property type="term" value="F:arylsulfatase activity"/>
    <property type="evidence" value="ECO:0007669"/>
    <property type="project" value="TreeGrafter"/>
</dbReference>
<evidence type="ECO:0000313" key="11">
    <source>
        <dbReference type="Proteomes" id="UP000656244"/>
    </source>
</evidence>
<gene>
    <name evidence="10" type="ORF">H7U19_12350</name>
</gene>
<evidence type="ECO:0000256" key="4">
    <source>
        <dbReference type="ARBA" id="ARBA00022801"/>
    </source>
</evidence>
<dbReference type="PANTHER" id="PTHR42693:SF53">
    <property type="entry name" value="ENDO-4-O-SULFATASE"/>
    <property type="match status" value="1"/>
</dbReference>
<dbReference type="NCBIfam" id="TIGR04183">
    <property type="entry name" value="Por_Secre_tail"/>
    <property type="match status" value="1"/>
</dbReference>
<dbReference type="Pfam" id="PF03160">
    <property type="entry name" value="Calx-beta"/>
    <property type="match status" value="1"/>
</dbReference>
<dbReference type="InterPro" id="IPR050738">
    <property type="entry name" value="Sulfatase"/>
</dbReference>
<dbReference type="Pfam" id="PF18962">
    <property type="entry name" value="Por_Secre_tail"/>
    <property type="match status" value="1"/>
</dbReference>
<reference evidence="10" key="1">
    <citation type="submission" date="2020-08" db="EMBL/GenBank/DDBJ databases">
        <title>Hyunsoonleella sp. strain SJ7 genome sequencing and assembly.</title>
        <authorList>
            <person name="Kim I."/>
        </authorList>
    </citation>
    <scope>NUCLEOTIDE SEQUENCE</scope>
    <source>
        <strain evidence="10">SJ7</strain>
    </source>
</reference>
<evidence type="ECO:0000256" key="5">
    <source>
        <dbReference type="ARBA" id="ARBA00022837"/>
    </source>
</evidence>
<evidence type="ECO:0000313" key="10">
    <source>
        <dbReference type="EMBL" id="MBC3759203.1"/>
    </source>
</evidence>
<name>A0A923KLV9_9FLAO</name>
<dbReference type="InterPro" id="IPR003644">
    <property type="entry name" value="Calx_beta"/>
</dbReference>
<feature type="domain" description="Sulfatase N-terminal" evidence="7">
    <location>
        <begin position="30"/>
        <end position="406"/>
    </location>
</feature>
<protein>
    <submittedName>
        <fullName evidence="10">Sulfatase-like hydrolase/transferase</fullName>
    </submittedName>
</protein>
<dbReference type="Gene3D" id="3.30.1120.10">
    <property type="match status" value="1"/>
</dbReference>
<comment type="caution">
    <text evidence="10">The sequence shown here is derived from an EMBL/GenBank/DDBJ whole genome shotgun (WGS) entry which is preliminary data.</text>
</comment>
<feature type="domain" description="Calx-beta" evidence="8">
    <location>
        <begin position="581"/>
        <end position="658"/>
    </location>
</feature>
<evidence type="ECO:0000256" key="1">
    <source>
        <dbReference type="ARBA" id="ARBA00008779"/>
    </source>
</evidence>
<dbReference type="RefSeq" id="WP_186562829.1">
    <property type="nucleotide sequence ID" value="NZ_JACNMF010000004.1"/>
</dbReference>
<feature type="domain" description="Secretion system C-terminal sorting" evidence="9">
    <location>
        <begin position="923"/>
        <end position="994"/>
    </location>
</feature>
<evidence type="ECO:0000259" key="9">
    <source>
        <dbReference type="Pfam" id="PF18962"/>
    </source>
</evidence>
<feature type="signal peptide" evidence="6">
    <location>
        <begin position="1"/>
        <end position="21"/>
    </location>
</feature>
<dbReference type="InterPro" id="IPR038081">
    <property type="entry name" value="CalX-like_sf"/>
</dbReference>
<dbReference type="GO" id="GO:0007154">
    <property type="term" value="P:cell communication"/>
    <property type="evidence" value="ECO:0007669"/>
    <property type="project" value="InterPro"/>
</dbReference>